<dbReference type="Proteomes" id="UP000470213">
    <property type="component" value="Unassembled WGS sequence"/>
</dbReference>
<dbReference type="Pfam" id="PF00198">
    <property type="entry name" value="2-oxoacid_dh"/>
    <property type="match status" value="1"/>
</dbReference>
<feature type="compositionally biased region" description="Acidic residues" evidence="10">
    <location>
        <begin position="84"/>
        <end position="95"/>
    </location>
</feature>
<comment type="function">
    <text evidence="7">The pyruvate dehydrogenase complex catalyzes the overall conversion of pyruvate to acetyl-CoA and CO(2). It contains multiple copies of three enzymatic components: pyruvate dehydrogenase (E1), dihydrolipoamide acetyltransferase (E2) and lipoamide dehydrogenase (E3).</text>
</comment>
<keyword evidence="5 9" id="KW-0450">Lipoyl</keyword>
<evidence type="ECO:0000259" key="12">
    <source>
        <dbReference type="PROSITE" id="PS51826"/>
    </source>
</evidence>
<keyword evidence="3 9" id="KW-0808">Transferase</keyword>
<dbReference type="PROSITE" id="PS00189">
    <property type="entry name" value="LIPOYL"/>
    <property type="match status" value="3"/>
</dbReference>
<dbReference type="SUPFAM" id="SSF51230">
    <property type="entry name" value="Single hybrid motif"/>
    <property type="match status" value="3"/>
</dbReference>
<dbReference type="EC" id="2.3.1.12" evidence="9"/>
<dbReference type="PRINTS" id="PR01490">
    <property type="entry name" value="RTXTOXIND"/>
</dbReference>
<evidence type="ECO:0000313" key="14">
    <source>
        <dbReference type="Proteomes" id="UP000470213"/>
    </source>
</evidence>
<dbReference type="PANTHER" id="PTHR43178:SF2">
    <property type="entry name" value="DIHYDROLIPOYLLYSINE-RESIDUE ACETYLTRANSFERASE COMPONENT OF PYRUVATE DEHYDROGENASE COMPLEX"/>
    <property type="match status" value="1"/>
</dbReference>
<evidence type="ECO:0000256" key="10">
    <source>
        <dbReference type="SAM" id="MobiDB-lite"/>
    </source>
</evidence>
<feature type="domain" description="Lipoyl-binding" evidence="11">
    <location>
        <begin position="127"/>
        <end position="201"/>
    </location>
</feature>
<accession>A0A7X5LIU5</accession>
<dbReference type="Gene3D" id="3.30.559.10">
    <property type="entry name" value="Chloramphenicol acetyltransferase-like domain"/>
    <property type="match status" value="1"/>
</dbReference>
<evidence type="ECO:0000256" key="3">
    <source>
        <dbReference type="ARBA" id="ARBA00022679"/>
    </source>
</evidence>
<feature type="compositionally biased region" description="Low complexity" evidence="10">
    <location>
        <begin position="203"/>
        <end position="240"/>
    </location>
</feature>
<dbReference type="InterPro" id="IPR050743">
    <property type="entry name" value="2-oxoacid_DH_E2_comp"/>
</dbReference>
<feature type="compositionally biased region" description="Basic and acidic residues" evidence="10">
    <location>
        <begin position="96"/>
        <end position="115"/>
    </location>
</feature>
<dbReference type="GO" id="GO:0004742">
    <property type="term" value="F:dihydrolipoyllysine-residue acetyltransferase activity"/>
    <property type="evidence" value="ECO:0007669"/>
    <property type="project" value="UniProtKB-UniRule"/>
</dbReference>
<evidence type="ECO:0000313" key="13">
    <source>
        <dbReference type="EMBL" id="NDV90162.1"/>
    </source>
</evidence>
<keyword evidence="13" id="KW-0670">Pyruvate</keyword>
<feature type="domain" description="Peripheral subunit-binding (PSBD)" evidence="12">
    <location>
        <begin position="368"/>
        <end position="405"/>
    </location>
</feature>
<evidence type="ECO:0000256" key="5">
    <source>
        <dbReference type="ARBA" id="ARBA00022823"/>
    </source>
</evidence>
<evidence type="ECO:0000256" key="7">
    <source>
        <dbReference type="ARBA" id="ARBA00025211"/>
    </source>
</evidence>
<evidence type="ECO:0000259" key="11">
    <source>
        <dbReference type="PROSITE" id="PS50968"/>
    </source>
</evidence>
<evidence type="ECO:0000256" key="6">
    <source>
        <dbReference type="ARBA" id="ARBA00023315"/>
    </source>
</evidence>
<evidence type="ECO:0000256" key="1">
    <source>
        <dbReference type="ARBA" id="ARBA00007317"/>
    </source>
</evidence>
<dbReference type="InterPro" id="IPR023213">
    <property type="entry name" value="CAT-like_dom_sf"/>
</dbReference>
<reference evidence="13 14" key="1">
    <citation type="submission" date="2020-01" db="EMBL/GenBank/DDBJ databases">
        <authorList>
            <person name="Chen J."/>
            <person name="Zhu S."/>
            <person name="Yang J."/>
        </authorList>
    </citation>
    <scope>NUCLEOTIDE SEQUENCE [LARGE SCALE GENOMIC DNA]</scope>
    <source>
        <strain evidence="13 14">345S023</strain>
    </source>
</reference>
<evidence type="ECO:0000256" key="4">
    <source>
        <dbReference type="ARBA" id="ARBA00022737"/>
    </source>
</evidence>
<proteinExistence type="inferred from homology"/>
<sequence length="672" mass="70652">MSDIQKIIVPDVGGDEVEVIELCVAVGDTIEAEEGVVTVESDKASMDIPAPFEGEIVSLSVAVGDKIKEGDVIGEMKKAGGDDASSDESAEEAQEEAPKEDAPAQEEAPKEESKSDAAPASSTSSEVIEVKVPDIGSDEEVDVIDVLVSVGDTIEKEDGLITLETDKATMDVPSTHAGTVKEVFIETGDKVKEGTLVIKLETGDAGSAAESDSASTTESDAEPATTSSSDSAASSSASASEEIEVEVPDIGSEDEVDVIDVLVSKGDKVEKEDGLITLETDKATMDVPSTHAGTVKEVFIKTGDKVKQGTLVVKLETSGGETSAPAKAESAPAAEKPAEQKKEQAPAAKKPAPAPAAASTPSNGGKAHASPSVRRIAREFGVDLTLVNGSGPKNRILKEDVQAYVKAELAKPKSSGASAPAGDNVLQIVPVKPVDHSKFGEVEEQKLSRIQKISGPFLHRNWATIPHVTQFDEADITDVEAFRKEQNAYHAKVKSGLKITPLVFIMKAVAKALEKYEVFNSSLSDDGESLIIKKFINIGIAVETPGGLVVPVIRDVNKKGIEQLSQELIDTSKKAREGKLKAADMQGGTFTISSLGGIGGTAFTPIVNAPEVAILGVSKSEMKPKWNGKEFEPRLMVPLSLSYDHRVIDGAVGARFSTEVAANLTDLRRIIL</sequence>
<dbReference type="FunFam" id="2.40.50.100:FF:000009">
    <property type="entry name" value="Acetyltransferase component of pyruvate dehydrogenase complex"/>
    <property type="match status" value="2"/>
</dbReference>
<dbReference type="Pfam" id="PF02817">
    <property type="entry name" value="E3_binding"/>
    <property type="match status" value="1"/>
</dbReference>
<dbReference type="AlphaFoldDB" id="A0A7X5LIU5"/>
<keyword evidence="14" id="KW-1185">Reference proteome</keyword>
<dbReference type="InterPro" id="IPR003016">
    <property type="entry name" value="2-oxoA_DH_lipoyl-BS"/>
</dbReference>
<dbReference type="GO" id="GO:0006086">
    <property type="term" value="P:pyruvate decarboxylation to acetyl-CoA"/>
    <property type="evidence" value="ECO:0007669"/>
    <property type="project" value="UniProtKB-UniRule"/>
</dbReference>
<comment type="cofactor">
    <cofactor evidence="9">
        <name>(R)-lipoate</name>
        <dbReference type="ChEBI" id="CHEBI:83088"/>
    </cofactor>
    <text evidence="9">Binds 3 lipoyl cofactors covalently.</text>
</comment>
<dbReference type="PROSITE" id="PS51826">
    <property type="entry name" value="PSBD"/>
    <property type="match status" value="1"/>
</dbReference>
<dbReference type="InterPro" id="IPR004167">
    <property type="entry name" value="PSBD"/>
</dbReference>
<dbReference type="InterPro" id="IPR036625">
    <property type="entry name" value="E3-bd_dom_sf"/>
</dbReference>
<comment type="caution">
    <text evidence="13">The sequence shown here is derived from an EMBL/GenBank/DDBJ whole genome shotgun (WGS) entry which is preliminary data.</text>
</comment>
<dbReference type="Gene3D" id="2.40.50.100">
    <property type="match status" value="3"/>
</dbReference>
<comment type="catalytic activity">
    <reaction evidence="8 9">
        <text>N(6)-[(R)-dihydrolipoyl]-L-lysyl-[protein] + acetyl-CoA = N(6)-[(R)-S(8)-acetyldihydrolipoyl]-L-lysyl-[protein] + CoA</text>
        <dbReference type="Rhea" id="RHEA:17017"/>
        <dbReference type="Rhea" id="RHEA-COMP:10475"/>
        <dbReference type="Rhea" id="RHEA-COMP:10478"/>
        <dbReference type="ChEBI" id="CHEBI:57287"/>
        <dbReference type="ChEBI" id="CHEBI:57288"/>
        <dbReference type="ChEBI" id="CHEBI:83100"/>
        <dbReference type="ChEBI" id="CHEBI:83111"/>
        <dbReference type="EC" id="2.3.1.12"/>
    </reaction>
</comment>
<feature type="compositionally biased region" description="Acidic residues" evidence="10">
    <location>
        <begin position="241"/>
        <end position="252"/>
    </location>
</feature>
<dbReference type="SUPFAM" id="SSF47005">
    <property type="entry name" value="Peripheral subunit-binding domain of 2-oxo acid dehydrogenase complex"/>
    <property type="match status" value="1"/>
</dbReference>
<dbReference type="GO" id="GO:0005737">
    <property type="term" value="C:cytoplasm"/>
    <property type="evidence" value="ECO:0007669"/>
    <property type="project" value="TreeGrafter"/>
</dbReference>
<feature type="region of interest" description="Disordered" evidence="10">
    <location>
        <begin position="76"/>
        <end position="133"/>
    </location>
</feature>
<comment type="subunit">
    <text evidence="2 9">Forms a 24-polypeptide structural core with octahedral symmetry.</text>
</comment>
<feature type="domain" description="Lipoyl-binding" evidence="11">
    <location>
        <begin position="242"/>
        <end position="316"/>
    </location>
</feature>
<feature type="compositionally biased region" description="Low complexity" evidence="10">
    <location>
        <begin position="321"/>
        <end position="335"/>
    </location>
</feature>
<evidence type="ECO:0000256" key="2">
    <source>
        <dbReference type="ARBA" id="ARBA00011484"/>
    </source>
</evidence>
<evidence type="ECO:0000256" key="8">
    <source>
        <dbReference type="ARBA" id="ARBA00048370"/>
    </source>
</evidence>
<dbReference type="InterPro" id="IPR001078">
    <property type="entry name" value="2-oxoacid_DH_actylTfrase"/>
</dbReference>
<dbReference type="RefSeq" id="WP_163083761.1">
    <property type="nucleotide sequence ID" value="NZ_JAAAWN010000003.1"/>
</dbReference>
<dbReference type="PANTHER" id="PTHR43178">
    <property type="entry name" value="DIHYDROLIPOAMIDE ACETYLTRANSFERASE COMPONENT OF PYRUVATE DEHYDROGENASE COMPLEX"/>
    <property type="match status" value="1"/>
</dbReference>
<dbReference type="CDD" id="cd06849">
    <property type="entry name" value="lipoyl_domain"/>
    <property type="match status" value="3"/>
</dbReference>
<dbReference type="GO" id="GO:0045254">
    <property type="term" value="C:pyruvate dehydrogenase complex"/>
    <property type="evidence" value="ECO:0007669"/>
    <property type="project" value="UniProtKB-UniRule"/>
</dbReference>
<dbReference type="FunFam" id="3.30.559.10:FF:000004">
    <property type="entry name" value="Acetyltransferase component of pyruvate dehydrogenase complex"/>
    <property type="match status" value="1"/>
</dbReference>
<organism evidence="13 14">
    <name type="scientific">Alteromonas profundi</name>
    <dbReference type="NCBI Taxonomy" id="2696062"/>
    <lineage>
        <taxon>Bacteria</taxon>
        <taxon>Pseudomonadati</taxon>
        <taxon>Pseudomonadota</taxon>
        <taxon>Gammaproteobacteria</taxon>
        <taxon>Alteromonadales</taxon>
        <taxon>Alteromonadaceae</taxon>
        <taxon>Alteromonas/Salinimonas group</taxon>
        <taxon>Alteromonas</taxon>
    </lineage>
</organism>
<keyword evidence="4" id="KW-0677">Repeat</keyword>
<feature type="region of interest" description="Disordered" evidence="10">
    <location>
        <begin position="317"/>
        <end position="372"/>
    </location>
</feature>
<dbReference type="GO" id="GO:0031405">
    <property type="term" value="F:lipoic acid binding"/>
    <property type="evidence" value="ECO:0007669"/>
    <property type="project" value="TreeGrafter"/>
</dbReference>
<dbReference type="Pfam" id="PF00364">
    <property type="entry name" value="Biotin_lipoyl"/>
    <property type="match status" value="3"/>
</dbReference>
<dbReference type="EMBL" id="JAAAWN010000003">
    <property type="protein sequence ID" value="NDV90162.1"/>
    <property type="molecule type" value="Genomic_DNA"/>
</dbReference>
<evidence type="ECO:0000256" key="9">
    <source>
        <dbReference type="RuleBase" id="RU361137"/>
    </source>
</evidence>
<dbReference type="Gene3D" id="4.10.320.10">
    <property type="entry name" value="E3-binding domain"/>
    <property type="match status" value="1"/>
</dbReference>
<dbReference type="InterPro" id="IPR011053">
    <property type="entry name" value="Single_hybrid_motif"/>
</dbReference>
<gene>
    <name evidence="13" type="primary">aceF</name>
    <name evidence="13" type="ORF">GTH32_03010</name>
</gene>
<feature type="domain" description="Lipoyl-binding" evidence="11">
    <location>
        <begin position="4"/>
        <end position="77"/>
    </location>
</feature>
<dbReference type="NCBIfam" id="NF008814">
    <property type="entry name" value="PRK11854.1"/>
    <property type="match status" value="1"/>
</dbReference>
<feature type="compositionally biased region" description="Low complexity" evidence="10">
    <location>
        <begin position="345"/>
        <end position="362"/>
    </location>
</feature>
<dbReference type="NCBIfam" id="TIGR01348">
    <property type="entry name" value="PDHac_trf_long"/>
    <property type="match status" value="1"/>
</dbReference>
<keyword evidence="6 9" id="KW-0012">Acyltransferase</keyword>
<comment type="similarity">
    <text evidence="1 9">Belongs to the 2-oxoacid dehydrogenase family.</text>
</comment>
<feature type="region of interest" description="Disordered" evidence="10">
    <location>
        <begin position="203"/>
        <end position="252"/>
    </location>
</feature>
<name>A0A7X5LIU5_9ALTE</name>
<protein>
    <recommendedName>
        <fullName evidence="9">Acetyltransferase component of pyruvate dehydrogenase complex</fullName>
        <ecNumber evidence="9">2.3.1.12</ecNumber>
    </recommendedName>
</protein>
<dbReference type="SUPFAM" id="SSF52777">
    <property type="entry name" value="CoA-dependent acyltransferases"/>
    <property type="match status" value="1"/>
</dbReference>
<dbReference type="PROSITE" id="PS50968">
    <property type="entry name" value="BIOTINYL_LIPOYL"/>
    <property type="match status" value="3"/>
</dbReference>
<dbReference type="InterPro" id="IPR000089">
    <property type="entry name" value="Biotin_lipoyl"/>
</dbReference>
<dbReference type="InterPro" id="IPR006256">
    <property type="entry name" value="AcTrfase_Pyrv_DH_cplx"/>
</dbReference>